<evidence type="ECO:0000313" key="3">
    <source>
        <dbReference type="Proteomes" id="UP000285757"/>
    </source>
</evidence>
<accession>A0A423LHK9</accession>
<dbReference type="Proteomes" id="UP000285757">
    <property type="component" value="Unassembled WGS sequence"/>
</dbReference>
<reference evidence="2 3" key="1">
    <citation type="submission" date="2016-10" db="EMBL/GenBank/DDBJ databases">
        <title>Comparative genome analysis of multiple Pseudomonas spp. focuses on biocontrol and plant growth promoting traits.</title>
        <authorList>
            <person name="Tao X.-Y."/>
            <person name="Taylor C.G."/>
        </authorList>
    </citation>
    <scope>NUCLEOTIDE SEQUENCE [LARGE SCALE GENOMIC DNA]</scope>
    <source>
        <strain evidence="2 3">24D3</strain>
    </source>
</reference>
<dbReference type="GO" id="GO:0030254">
    <property type="term" value="P:protein secretion by the type III secretion system"/>
    <property type="evidence" value="ECO:0007669"/>
    <property type="project" value="InterPro"/>
</dbReference>
<evidence type="ECO:0008006" key="4">
    <source>
        <dbReference type="Google" id="ProtNLM"/>
    </source>
</evidence>
<evidence type="ECO:0000313" key="2">
    <source>
        <dbReference type="EMBL" id="RON67790.1"/>
    </source>
</evidence>
<dbReference type="AlphaFoldDB" id="A0A423LHK9"/>
<dbReference type="EMBL" id="MOBU01000009">
    <property type="protein sequence ID" value="RON67790.1"/>
    <property type="molecule type" value="Genomic_DNA"/>
</dbReference>
<dbReference type="InterPro" id="IPR041814">
    <property type="entry name" value="YopR_core"/>
</dbReference>
<sequence>MNKIDGSPEQLPLRHGLDARPAAPVEPVQVQAFEAAMKSPPAASRPAPIDVPQQLWLQGASLTTALTGMDRTQQRDTVWKWYRQDLPKSVEGRRDELRDWLMQGVSERLLAHFAHQQGTLEHDRLALKELLKEPAPMGKQQETLLLNVLGEIKGVEGSEYLNTLVRSELQILIPTNAMIKNLMSFTHSPDLES</sequence>
<dbReference type="SUPFAM" id="SSF140591">
    <property type="entry name" value="Type III secretion system domain"/>
    <property type="match status" value="1"/>
</dbReference>
<evidence type="ECO:0000256" key="1">
    <source>
        <dbReference type="SAM" id="MobiDB-lite"/>
    </source>
</evidence>
<dbReference type="Pfam" id="PF09025">
    <property type="entry name" value="T3SS_needle_reg"/>
    <property type="match status" value="1"/>
</dbReference>
<feature type="region of interest" description="Disordered" evidence="1">
    <location>
        <begin position="1"/>
        <end position="22"/>
    </location>
</feature>
<dbReference type="InterPro" id="IPR013349">
    <property type="entry name" value="T3SS_YopR"/>
</dbReference>
<protein>
    <recommendedName>
        <fullName evidence="4">YopR family type III secretion effector</fullName>
    </recommendedName>
</protein>
<dbReference type="RefSeq" id="WP_123532497.1">
    <property type="nucleotide sequence ID" value="NZ_MOBU01000009.1"/>
</dbReference>
<proteinExistence type="predicted"/>
<gene>
    <name evidence="2" type="ORF">BK671_12640</name>
</gene>
<dbReference type="GO" id="GO:0030257">
    <property type="term" value="C:type III protein secretion system complex"/>
    <property type="evidence" value="ECO:0007669"/>
    <property type="project" value="InterPro"/>
</dbReference>
<dbReference type="Gene3D" id="1.10.10.1000">
    <property type="entry name" value="Type III secretion system virulence factor YopR, core domain"/>
    <property type="match status" value="1"/>
</dbReference>
<comment type="caution">
    <text evidence="2">The sequence shown here is derived from an EMBL/GenBank/DDBJ whole genome shotgun (WGS) entry which is preliminary data.</text>
</comment>
<organism evidence="2 3">
    <name type="scientific">Pseudomonas fluorescens</name>
    <dbReference type="NCBI Taxonomy" id="294"/>
    <lineage>
        <taxon>Bacteria</taxon>
        <taxon>Pseudomonadati</taxon>
        <taxon>Pseudomonadota</taxon>
        <taxon>Gammaproteobacteria</taxon>
        <taxon>Pseudomonadales</taxon>
        <taxon>Pseudomonadaceae</taxon>
        <taxon>Pseudomonas</taxon>
    </lineage>
</organism>
<name>A0A423LHK9_PSEFL</name>